<dbReference type="SUPFAM" id="SSF55729">
    <property type="entry name" value="Acyl-CoA N-acyltransferases (Nat)"/>
    <property type="match status" value="1"/>
</dbReference>
<feature type="domain" description="N-acetyltransferase" evidence="3">
    <location>
        <begin position="1"/>
        <end position="158"/>
    </location>
</feature>
<dbReference type="Pfam" id="PF00583">
    <property type="entry name" value="Acetyltransf_1"/>
    <property type="match status" value="1"/>
</dbReference>
<organism evidence="4 5">
    <name type="scientific">Neogemmobacter tilapiae</name>
    <dbReference type="NCBI Taxonomy" id="875041"/>
    <lineage>
        <taxon>Bacteria</taxon>
        <taxon>Pseudomonadati</taxon>
        <taxon>Pseudomonadota</taxon>
        <taxon>Alphaproteobacteria</taxon>
        <taxon>Rhodobacterales</taxon>
        <taxon>Paracoccaceae</taxon>
        <taxon>Neogemmobacter</taxon>
    </lineage>
</organism>
<dbReference type="InterPro" id="IPR050832">
    <property type="entry name" value="Bact_Acetyltransf"/>
</dbReference>
<dbReference type="Gene3D" id="3.40.630.30">
    <property type="match status" value="1"/>
</dbReference>
<proteinExistence type="predicted"/>
<dbReference type="AlphaFoldDB" id="A0A918TLZ8"/>
<dbReference type="Proteomes" id="UP000638981">
    <property type="component" value="Unassembled WGS sequence"/>
</dbReference>
<dbReference type="EMBL" id="BMYJ01000005">
    <property type="protein sequence ID" value="GHC55232.1"/>
    <property type="molecule type" value="Genomic_DNA"/>
</dbReference>
<dbReference type="PANTHER" id="PTHR43877">
    <property type="entry name" value="AMINOALKYLPHOSPHONATE N-ACETYLTRANSFERASE-RELATED-RELATED"/>
    <property type="match status" value="1"/>
</dbReference>
<keyword evidence="5" id="KW-1185">Reference proteome</keyword>
<dbReference type="GO" id="GO:0016747">
    <property type="term" value="F:acyltransferase activity, transferring groups other than amino-acyl groups"/>
    <property type="evidence" value="ECO:0007669"/>
    <property type="project" value="InterPro"/>
</dbReference>
<evidence type="ECO:0000256" key="2">
    <source>
        <dbReference type="ARBA" id="ARBA00023315"/>
    </source>
</evidence>
<dbReference type="PROSITE" id="PS51186">
    <property type="entry name" value="GNAT"/>
    <property type="match status" value="1"/>
</dbReference>
<dbReference type="InterPro" id="IPR016181">
    <property type="entry name" value="Acyl_CoA_acyltransferase"/>
</dbReference>
<evidence type="ECO:0000256" key="1">
    <source>
        <dbReference type="ARBA" id="ARBA00022679"/>
    </source>
</evidence>
<name>A0A918TLZ8_9RHOB</name>
<evidence type="ECO:0000313" key="4">
    <source>
        <dbReference type="EMBL" id="GHC55232.1"/>
    </source>
</evidence>
<keyword evidence="1" id="KW-0808">Transferase</keyword>
<reference evidence="4" key="1">
    <citation type="journal article" date="2014" name="Int. J. Syst. Evol. Microbiol.">
        <title>Complete genome sequence of Corynebacterium casei LMG S-19264T (=DSM 44701T), isolated from a smear-ripened cheese.</title>
        <authorList>
            <consortium name="US DOE Joint Genome Institute (JGI-PGF)"/>
            <person name="Walter F."/>
            <person name="Albersmeier A."/>
            <person name="Kalinowski J."/>
            <person name="Ruckert C."/>
        </authorList>
    </citation>
    <scope>NUCLEOTIDE SEQUENCE</scope>
    <source>
        <strain evidence="4">KCTC 23310</strain>
    </source>
</reference>
<protein>
    <submittedName>
        <fullName evidence="4">GNAT family acetyltransferase</fullName>
    </submittedName>
</protein>
<evidence type="ECO:0000259" key="3">
    <source>
        <dbReference type="PROSITE" id="PS51186"/>
    </source>
</evidence>
<dbReference type="CDD" id="cd04301">
    <property type="entry name" value="NAT_SF"/>
    <property type="match status" value="1"/>
</dbReference>
<comment type="caution">
    <text evidence="4">The sequence shown here is derived from an EMBL/GenBank/DDBJ whole genome shotgun (WGS) entry which is preliminary data.</text>
</comment>
<dbReference type="InterPro" id="IPR000182">
    <property type="entry name" value="GNAT_dom"/>
</dbReference>
<keyword evidence="2" id="KW-0012">Acyltransferase</keyword>
<reference evidence="4" key="2">
    <citation type="submission" date="2020-09" db="EMBL/GenBank/DDBJ databases">
        <authorList>
            <person name="Sun Q."/>
            <person name="Kim S."/>
        </authorList>
    </citation>
    <scope>NUCLEOTIDE SEQUENCE</scope>
    <source>
        <strain evidence="4">KCTC 23310</strain>
    </source>
</reference>
<evidence type="ECO:0000313" key="5">
    <source>
        <dbReference type="Proteomes" id="UP000638981"/>
    </source>
</evidence>
<accession>A0A918TLZ8</accession>
<dbReference type="RefSeq" id="WP_189411296.1">
    <property type="nucleotide sequence ID" value="NZ_BMYJ01000005.1"/>
</dbReference>
<sequence length="158" mass="16973">MIVRQAQPDDAPAMCDLLNRIITIGGTTAHQNPFTPEQVLHHYIQDALTAFVAVEDGRILGFQATDTNPDLPQGWGDIGTFVDPTLQRGGVGAALFDATSTAAKAKGLTTLNATIRADNAPGLGFYSRRGFVDYAQNPDWALKDGCIVGRVSKRFDLV</sequence>
<gene>
    <name evidence="4" type="ORF">GCM10007315_17650</name>
</gene>